<dbReference type="InterPro" id="IPR002656">
    <property type="entry name" value="Acyl_transf_3_dom"/>
</dbReference>
<feature type="transmembrane region" description="Helical" evidence="1">
    <location>
        <begin position="190"/>
        <end position="211"/>
    </location>
</feature>
<organism evidence="3 4">
    <name type="scientific">Selenomonas sputigena</name>
    <dbReference type="NCBI Taxonomy" id="69823"/>
    <lineage>
        <taxon>Bacteria</taxon>
        <taxon>Bacillati</taxon>
        <taxon>Bacillota</taxon>
        <taxon>Negativicutes</taxon>
        <taxon>Selenomonadales</taxon>
        <taxon>Selenomonadaceae</taxon>
        <taxon>Selenomonas</taxon>
    </lineage>
</organism>
<dbReference type="RefSeq" id="WP_368846938.1">
    <property type="nucleotide sequence ID" value="NZ_CP194411.1"/>
</dbReference>
<feature type="transmembrane region" description="Helical" evidence="1">
    <location>
        <begin position="162"/>
        <end position="183"/>
    </location>
</feature>
<feature type="transmembrane region" description="Helical" evidence="1">
    <location>
        <begin position="287"/>
        <end position="309"/>
    </location>
</feature>
<feature type="domain" description="Acyltransferase 3" evidence="2">
    <location>
        <begin position="1"/>
        <end position="305"/>
    </location>
</feature>
<feature type="transmembrane region" description="Helical" evidence="1">
    <location>
        <begin position="25"/>
        <end position="43"/>
    </location>
</feature>
<evidence type="ECO:0000313" key="3">
    <source>
        <dbReference type="EMBL" id="MEX5285212.1"/>
    </source>
</evidence>
<feature type="transmembrane region" description="Helical" evidence="1">
    <location>
        <begin position="223"/>
        <end position="240"/>
    </location>
</feature>
<feature type="transmembrane region" description="Helical" evidence="1">
    <location>
        <begin position="139"/>
        <end position="156"/>
    </location>
</feature>
<keyword evidence="3" id="KW-0808">Transferase</keyword>
<dbReference type="EMBL" id="JARVLH010000003">
    <property type="protein sequence ID" value="MEX5285212.1"/>
    <property type="molecule type" value="Genomic_DNA"/>
</dbReference>
<feature type="transmembrane region" description="Helical" evidence="1">
    <location>
        <begin position="64"/>
        <end position="83"/>
    </location>
</feature>
<proteinExistence type="predicted"/>
<sequence>MDFLKAVAILAVVLGHIASPLSRFIFAWHMPAFFFASGVLLWAKREKGGRLSVFDKHDFFRLGRYYLFFGLLGIAAENIKIWALGRPAMDLWETAVGFLYFMDMPHLHHYGFILWFLPALFWGKMFARALLCYGKEQDNILLGAGFLFLVGWMRPLEFPVGFGIHEGLLAVLWCVLGCLFAAVWNRYRMLSVFGALAFAAALGAIVFLPIPRLDLASYMIPDPLYNVCYSVLVIYLLLFLGQLLEKRVRVFDRGIELISRYSIYIMGFHVYTNNAAVVFLQHFHQEAWWMVFLTSCALLVPLLLAVGFLQSLRKT</sequence>
<accession>A0ABV3X4U4</accession>
<keyword evidence="3" id="KW-0012">Acyltransferase</keyword>
<evidence type="ECO:0000313" key="4">
    <source>
        <dbReference type="Proteomes" id="UP001559623"/>
    </source>
</evidence>
<dbReference type="Pfam" id="PF01757">
    <property type="entry name" value="Acyl_transf_3"/>
    <property type="match status" value="1"/>
</dbReference>
<dbReference type="GO" id="GO:0016746">
    <property type="term" value="F:acyltransferase activity"/>
    <property type="evidence" value="ECO:0007669"/>
    <property type="project" value="UniProtKB-KW"/>
</dbReference>
<protein>
    <submittedName>
        <fullName evidence="3">Acyltransferase family protein</fullName>
    </submittedName>
</protein>
<evidence type="ECO:0000256" key="1">
    <source>
        <dbReference type="SAM" id="Phobius"/>
    </source>
</evidence>
<keyword evidence="1" id="KW-0472">Membrane</keyword>
<evidence type="ECO:0000259" key="2">
    <source>
        <dbReference type="Pfam" id="PF01757"/>
    </source>
</evidence>
<dbReference type="Proteomes" id="UP001559623">
    <property type="component" value="Unassembled WGS sequence"/>
</dbReference>
<feature type="transmembrane region" description="Helical" evidence="1">
    <location>
        <begin position="261"/>
        <end position="281"/>
    </location>
</feature>
<name>A0ABV3X4U4_9FIRM</name>
<keyword evidence="4" id="KW-1185">Reference proteome</keyword>
<feature type="transmembrane region" description="Helical" evidence="1">
    <location>
        <begin position="107"/>
        <end position="127"/>
    </location>
</feature>
<keyword evidence="1" id="KW-0812">Transmembrane</keyword>
<comment type="caution">
    <text evidence="3">The sequence shown here is derived from an EMBL/GenBank/DDBJ whole genome shotgun (WGS) entry which is preliminary data.</text>
</comment>
<reference evidence="3 4" key="1">
    <citation type="submission" date="2023-04" db="EMBL/GenBank/DDBJ databases">
        <title>Genome Sequence of Selenomonas sputigena ATCC 33150.</title>
        <authorList>
            <person name="Miller D.P."/>
            <person name="Anvari S."/>
            <person name="Polson S.W."/>
            <person name="Macdonald M."/>
            <person name="Mcdowell J.V."/>
        </authorList>
    </citation>
    <scope>NUCLEOTIDE SEQUENCE [LARGE SCALE GENOMIC DNA]</scope>
    <source>
        <strain evidence="3 4">ATCC 33150</strain>
    </source>
</reference>
<keyword evidence="1" id="KW-1133">Transmembrane helix</keyword>
<gene>
    <name evidence="3" type="ORF">QCO44_06105</name>
</gene>